<evidence type="ECO:0000313" key="7">
    <source>
        <dbReference type="EMBL" id="CAK9070253.1"/>
    </source>
</evidence>
<feature type="transmembrane region" description="Helical" evidence="5">
    <location>
        <begin position="215"/>
        <end position="232"/>
    </location>
</feature>
<comment type="caution">
    <text evidence="7">The sequence shown here is derived from an EMBL/GenBank/DDBJ whole genome shotgun (WGS) entry which is preliminary data.</text>
</comment>
<dbReference type="InterPro" id="IPR013057">
    <property type="entry name" value="AA_transpt_TM"/>
</dbReference>
<dbReference type="Proteomes" id="UP001642484">
    <property type="component" value="Unassembled WGS sequence"/>
</dbReference>
<feature type="domain" description="Amino acid transporter transmembrane" evidence="6">
    <location>
        <begin position="24"/>
        <end position="263"/>
    </location>
</feature>
<reference evidence="7 8" key="1">
    <citation type="submission" date="2024-02" db="EMBL/GenBank/DDBJ databases">
        <authorList>
            <person name="Chen Y."/>
            <person name="Shah S."/>
            <person name="Dougan E. K."/>
            <person name="Thang M."/>
            <person name="Chan C."/>
        </authorList>
    </citation>
    <scope>NUCLEOTIDE SEQUENCE [LARGE SCALE GENOMIC DNA]</scope>
</reference>
<evidence type="ECO:0000256" key="2">
    <source>
        <dbReference type="ARBA" id="ARBA00022692"/>
    </source>
</evidence>
<accession>A0ABP0P3P7</accession>
<keyword evidence="8" id="KW-1185">Reference proteome</keyword>
<gene>
    <name evidence="7" type="ORF">CCMP2556_LOCUS34547</name>
</gene>
<evidence type="ECO:0000256" key="3">
    <source>
        <dbReference type="ARBA" id="ARBA00022989"/>
    </source>
</evidence>
<evidence type="ECO:0000313" key="8">
    <source>
        <dbReference type="Proteomes" id="UP001642484"/>
    </source>
</evidence>
<feature type="transmembrane region" description="Helical" evidence="5">
    <location>
        <begin position="52"/>
        <end position="70"/>
    </location>
</feature>
<feature type="transmembrane region" description="Helical" evidence="5">
    <location>
        <begin position="238"/>
        <end position="257"/>
    </location>
</feature>
<evidence type="ECO:0000256" key="4">
    <source>
        <dbReference type="ARBA" id="ARBA00023136"/>
    </source>
</evidence>
<dbReference type="Pfam" id="PF01490">
    <property type="entry name" value="Aa_trans"/>
    <property type="match status" value="1"/>
</dbReference>
<feature type="transmembrane region" description="Helical" evidence="5">
    <location>
        <begin position="163"/>
        <end position="185"/>
    </location>
</feature>
<feature type="transmembrane region" description="Helical" evidence="5">
    <location>
        <begin position="123"/>
        <end position="143"/>
    </location>
</feature>
<evidence type="ECO:0000256" key="1">
    <source>
        <dbReference type="ARBA" id="ARBA00004141"/>
    </source>
</evidence>
<keyword evidence="2 5" id="KW-0812">Transmembrane</keyword>
<organism evidence="7 8">
    <name type="scientific">Durusdinium trenchii</name>
    <dbReference type="NCBI Taxonomy" id="1381693"/>
    <lineage>
        <taxon>Eukaryota</taxon>
        <taxon>Sar</taxon>
        <taxon>Alveolata</taxon>
        <taxon>Dinophyceae</taxon>
        <taxon>Suessiales</taxon>
        <taxon>Symbiodiniaceae</taxon>
        <taxon>Durusdinium</taxon>
    </lineage>
</organism>
<protein>
    <recommendedName>
        <fullName evidence="6">Amino acid transporter transmembrane domain-containing protein</fullName>
    </recommendedName>
</protein>
<keyword evidence="3 5" id="KW-1133">Transmembrane helix</keyword>
<name>A0ABP0P3P7_9DINO</name>
<feature type="transmembrane region" description="Helical" evidence="5">
    <location>
        <begin position="90"/>
        <end position="111"/>
    </location>
</feature>
<evidence type="ECO:0000259" key="6">
    <source>
        <dbReference type="Pfam" id="PF01490"/>
    </source>
</evidence>
<keyword evidence="4 5" id="KW-0472">Membrane</keyword>
<dbReference type="PANTHER" id="PTHR22950:SF666">
    <property type="entry name" value="VACUOLAR AMINO ACID TRANSPORTER 4"/>
    <property type="match status" value="1"/>
</dbReference>
<feature type="transmembrane region" description="Helical" evidence="5">
    <location>
        <begin position="297"/>
        <end position="318"/>
    </location>
</feature>
<evidence type="ECO:0000256" key="5">
    <source>
        <dbReference type="SAM" id="Phobius"/>
    </source>
</evidence>
<sequence>MVGAADNPATCNLTGFLADEKLVYYIILILIPFLIPVTWLRQIKYFAVSNTIASTLVVVSLAYMLVLLGHRYATAKSPGEGLLLYNLHGTLVYLGTAMYAFEGVAVLLPVEDKMETPQLMPQVVCWTLGFALFLQISFAFIAYLNYRGRTQSIVTISLADGQIAGGIASVVFVQLAWVVEVLLTFPLQLFPAVRILEHSCSITERNSGLKWTKNLMRAGIVLLCMLVSLFGYTSVDNMVSMIGALGCIPLAITYPALFHYKVKHDFPVCEQDGDSEESTSTCLLQDGCKPQVEKSDLAIVIMGILSTVTATVMAVISWSSTDFHFQSCVLRH</sequence>
<dbReference type="PANTHER" id="PTHR22950">
    <property type="entry name" value="AMINO ACID TRANSPORTER"/>
    <property type="match status" value="1"/>
</dbReference>
<comment type="subcellular location">
    <subcellularLocation>
        <location evidence="1">Membrane</location>
        <topology evidence="1">Multi-pass membrane protein</topology>
    </subcellularLocation>
</comment>
<dbReference type="EMBL" id="CAXAMN010022485">
    <property type="protein sequence ID" value="CAK9070253.1"/>
    <property type="molecule type" value="Genomic_DNA"/>
</dbReference>
<proteinExistence type="predicted"/>
<feature type="transmembrane region" description="Helical" evidence="5">
    <location>
        <begin position="22"/>
        <end position="40"/>
    </location>
</feature>